<evidence type="ECO:0000256" key="1">
    <source>
        <dbReference type="SAM" id="Coils"/>
    </source>
</evidence>
<evidence type="ECO:0000256" key="2">
    <source>
        <dbReference type="SAM" id="Phobius"/>
    </source>
</evidence>
<evidence type="ECO:0000313" key="4">
    <source>
        <dbReference type="Proteomes" id="UP000248555"/>
    </source>
</evidence>
<keyword evidence="2" id="KW-1133">Transmembrane helix</keyword>
<organism evidence="3 4">
    <name type="scientific">Paranoxybacillus vitaminiphilus</name>
    <dbReference type="NCBI Taxonomy" id="581036"/>
    <lineage>
        <taxon>Bacteria</taxon>
        <taxon>Bacillati</taxon>
        <taxon>Bacillota</taxon>
        <taxon>Bacilli</taxon>
        <taxon>Bacillales</taxon>
        <taxon>Anoxybacillaceae</taxon>
        <taxon>Paranoxybacillus</taxon>
    </lineage>
</organism>
<sequence>MSENKSGNGAFLLGAIVGGVVGAATAIFLSSEKGKKLWQDMNNENMEKLKMTAIELFEMAKDKTKQLTKSSAVTKDEDHVKIVAEQHDSGVSSIPIPLHTESAGGNNVDVEKMLKEAEAAFADAENKLNNHNGKE</sequence>
<keyword evidence="1" id="KW-0175">Coiled coil</keyword>
<feature type="transmembrane region" description="Helical" evidence="2">
    <location>
        <begin position="12"/>
        <end position="31"/>
    </location>
</feature>
<reference evidence="3 4" key="1">
    <citation type="submission" date="2018-06" db="EMBL/GenBank/DDBJ databases">
        <title>Genomic Encyclopedia of Type Strains, Phase III (KMG-III): the genomes of soil and plant-associated and newly described type strains.</title>
        <authorList>
            <person name="Whitman W."/>
        </authorList>
    </citation>
    <scope>NUCLEOTIDE SEQUENCE [LARGE SCALE GENOMIC DNA]</scope>
    <source>
        <strain evidence="3 4">CGMCC 1.8979</strain>
    </source>
</reference>
<comment type="caution">
    <text evidence="3">The sequence shown here is derived from an EMBL/GenBank/DDBJ whole genome shotgun (WGS) entry which is preliminary data.</text>
</comment>
<dbReference type="EMBL" id="QLMH01000003">
    <property type="protein sequence ID" value="RAK21210.1"/>
    <property type="molecule type" value="Genomic_DNA"/>
</dbReference>
<accession>A0A327YJS6</accession>
<keyword evidence="2" id="KW-0812">Transmembrane</keyword>
<dbReference type="RefSeq" id="WP_111644468.1">
    <property type="nucleotide sequence ID" value="NZ_QLMH01000003.1"/>
</dbReference>
<dbReference type="Proteomes" id="UP000248555">
    <property type="component" value="Unassembled WGS sequence"/>
</dbReference>
<dbReference type="OrthoDB" id="9835815at2"/>
<dbReference type="Pfam" id="PF12732">
    <property type="entry name" value="YtxH"/>
    <property type="match status" value="1"/>
</dbReference>
<dbReference type="AlphaFoldDB" id="A0A327YJS6"/>
<keyword evidence="4" id="KW-1185">Reference proteome</keyword>
<evidence type="ECO:0000313" key="3">
    <source>
        <dbReference type="EMBL" id="RAK21210.1"/>
    </source>
</evidence>
<keyword evidence="2" id="KW-0472">Membrane</keyword>
<name>A0A327YJS6_9BACL</name>
<feature type="coiled-coil region" evidence="1">
    <location>
        <begin position="107"/>
        <end position="134"/>
    </location>
</feature>
<proteinExistence type="predicted"/>
<gene>
    <name evidence="3" type="ORF">B0I26_103164</name>
</gene>
<protein>
    <submittedName>
        <fullName evidence="3">YtxH-like protein</fullName>
    </submittedName>
</protein>
<dbReference type="InterPro" id="IPR024623">
    <property type="entry name" value="YtxH"/>
</dbReference>